<evidence type="ECO:0000256" key="1">
    <source>
        <dbReference type="ARBA" id="ARBA00022475"/>
    </source>
</evidence>
<keyword evidence="5" id="KW-0175">Coiled coil</keyword>
<gene>
    <name evidence="8" type="ORF">EPV75_06605</name>
</gene>
<feature type="coiled-coil region" evidence="5">
    <location>
        <begin position="64"/>
        <end position="98"/>
    </location>
</feature>
<dbReference type="AlphaFoldDB" id="A0A410H349"/>
<proteinExistence type="predicted"/>
<evidence type="ECO:0000313" key="8">
    <source>
        <dbReference type="EMBL" id="QAB15358.1"/>
    </source>
</evidence>
<evidence type="ECO:0000256" key="4">
    <source>
        <dbReference type="ARBA" id="ARBA00023136"/>
    </source>
</evidence>
<dbReference type="EMBL" id="CP035033">
    <property type="protein sequence ID" value="QAB15358.1"/>
    <property type="molecule type" value="Genomic_DNA"/>
</dbReference>
<dbReference type="KEGG" id="htr:EPV75_06605"/>
<keyword evidence="9" id="KW-1185">Reference proteome</keyword>
<keyword evidence="1" id="KW-1003">Cell membrane</keyword>
<evidence type="ECO:0000256" key="3">
    <source>
        <dbReference type="ARBA" id="ARBA00022989"/>
    </source>
</evidence>
<keyword evidence="2 6" id="KW-0812">Transmembrane</keyword>
<evidence type="ECO:0000259" key="7">
    <source>
        <dbReference type="Pfam" id="PF06305"/>
    </source>
</evidence>
<feature type="domain" description="Lipopolysaccharide assembly protein A" evidence="7">
    <location>
        <begin position="24"/>
        <end position="84"/>
    </location>
</feature>
<dbReference type="InterPro" id="IPR010445">
    <property type="entry name" value="LapA_dom"/>
</dbReference>
<evidence type="ECO:0000256" key="6">
    <source>
        <dbReference type="SAM" id="Phobius"/>
    </source>
</evidence>
<dbReference type="RefSeq" id="WP_128384868.1">
    <property type="nucleotide sequence ID" value="NZ_CP035033.1"/>
</dbReference>
<protein>
    <submittedName>
        <fullName evidence="8">LapA family protein</fullName>
    </submittedName>
</protein>
<evidence type="ECO:0000256" key="2">
    <source>
        <dbReference type="ARBA" id="ARBA00022692"/>
    </source>
</evidence>
<feature type="transmembrane region" description="Helical" evidence="6">
    <location>
        <begin position="41"/>
        <end position="62"/>
    </location>
</feature>
<dbReference type="Pfam" id="PF06305">
    <property type="entry name" value="LapA_dom"/>
    <property type="match status" value="1"/>
</dbReference>
<evidence type="ECO:0000313" key="9">
    <source>
        <dbReference type="Proteomes" id="UP000285478"/>
    </source>
</evidence>
<dbReference type="Proteomes" id="UP000285478">
    <property type="component" value="Chromosome"/>
</dbReference>
<reference evidence="8 9" key="1">
    <citation type="journal article" date="2018" name="Environ. Microbiol.">
        <title>Genomes of ubiquitous marine and hypersaline Hydrogenovibrio, Thiomicrorhabdus and Thiomicrospira spp. encode a diversity of mechanisms to sustain chemolithoautotrophy in heterogeneous environments.</title>
        <authorList>
            <person name="Scott K.M."/>
            <person name="Williams J."/>
            <person name="Porter C.M.B."/>
            <person name="Russel S."/>
            <person name="Harmer T.L."/>
            <person name="Paul J.H."/>
            <person name="Antonen K.M."/>
            <person name="Bridges M.K."/>
            <person name="Camper G.J."/>
            <person name="Campla C.K."/>
            <person name="Casella L.G."/>
            <person name="Chase E."/>
            <person name="Conrad J.W."/>
            <person name="Cruz M.C."/>
            <person name="Dunlap D.S."/>
            <person name="Duran L."/>
            <person name="Fahsbender E.M."/>
            <person name="Goldsmith D.B."/>
            <person name="Keeley R.F."/>
            <person name="Kondoff M.R."/>
            <person name="Kussy B.I."/>
            <person name="Lane M.K."/>
            <person name="Lawler S."/>
            <person name="Leigh B.A."/>
            <person name="Lewis C."/>
            <person name="Lostal L.M."/>
            <person name="Marking D."/>
            <person name="Mancera P.A."/>
            <person name="McClenthan E.C."/>
            <person name="McIntyre E.A."/>
            <person name="Mine J.A."/>
            <person name="Modi S."/>
            <person name="Moore B.D."/>
            <person name="Morgan W.A."/>
            <person name="Nelson K.M."/>
            <person name="Nguyen K.N."/>
            <person name="Ogburn N."/>
            <person name="Parrino D.G."/>
            <person name="Pedapudi A.D."/>
            <person name="Pelham R.P."/>
            <person name="Preece A.M."/>
            <person name="Rampersad E.A."/>
            <person name="Richardson J.C."/>
            <person name="Rodgers C.M."/>
            <person name="Schaffer B.L."/>
            <person name="Sheridan N.E."/>
            <person name="Solone M.R."/>
            <person name="Staley Z.R."/>
            <person name="Tabuchi M."/>
            <person name="Waide R.J."/>
            <person name="Wanjugi P.W."/>
            <person name="Young S."/>
            <person name="Clum A."/>
            <person name="Daum C."/>
            <person name="Huntemann M."/>
            <person name="Ivanova N."/>
            <person name="Kyrpides N."/>
            <person name="Mikhailova N."/>
            <person name="Palaniappan K."/>
            <person name="Pillay M."/>
            <person name="Reddy T.B.K."/>
            <person name="Shapiro N."/>
            <person name="Stamatis D."/>
            <person name="Varghese N."/>
            <person name="Woyke T."/>
            <person name="Boden R."/>
            <person name="Freyermuth S.K."/>
            <person name="Kerfeld C.A."/>
        </authorList>
    </citation>
    <scope>NUCLEOTIDE SEQUENCE [LARGE SCALE GENOMIC DNA]</scope>
    <source>
        <strain evidence="8 9">JR-2</strain>
    </source>
</reference>
<sequence>MSRILSLIITLLFLSAGLILGVLNPAIVPFDVFWTQIEIPLSLLLAIAVVIGMLLAGFYAFSQLIKLKWELRRSEKNNKKQMDEIISLKKDILDLQKKQPESADASTSLEMLSKP</sequence>
<dbReference type="GO" id="GO:0005886">
    <property type="term" value="C:plasma membrane"/>
    <property type="evidence" value="ECO:0007669"/>
    <property type="project" value="InterPro"/>
</dbReference>
<name>A0A410H349_9GAMM</name>
<accession>A0A410H349</accession>
<organism evidence="8 9">
    <name type="scientific">Hydrogenovibrio thermophilus</name>
    <dbReference type="NCBI Taxonomy" id="265883"/>
    <lineage>
        <taxon>Bacteria</taxon>
        <taxon>Pseudomonadati</taxon>
        <taxon>Pseudomonadota</taxon>
        <taxon>Gammaproteobacteria</taxon>
        <taxon>Thiotrichales</taxon>
        <taxon>Piscirickettsiaceae</taxon>
        <taxon>Hydrogenovibrio</taxon>
    </lineage>
</organism>
<evidence type="ECO:0000256" key="5">
    <source>
        <dbReference type="SAM" id="Coils"/>
    </source>
</evidence>
<keyword evidence="4 6" id="KW-0472">Membrane</keyword>
<keyword evidence="3 6" id="KW-1133">Transmembrane helix</keyword>